<proteinExistence type="predicted"/>
<name>A0A4P2QLR4_SORCE</name>
<evidence type="ECO:0000259" key="2">
    <source>
        <dbReference type="Pfam" id="PF26370"/>
    </source>
</evidence>
<dbReference type="Gene3D" id="3.90.180.10">
    <property type="entry name" value="Medium-chain alcohol dehydrogenases, catalytic domain"/>
    <property type="match status" value="1"/>
</dbReference>
<evidence type="ECO:0000313" key="4">
    <source>
        <dbReference type="Proteomes" id="UP000295497"/>
    </source>
</evidence>
<dbReference type="InterPro" id="IPR058932">
    <property type="entry name" value="KDD_N"/>
</dbReference>
<feature type="domain" description="L-erythro-3,5-diaminohexanoate dehydrogenase N-terminal" evidence="2">
    <location>
        <begin position="41"/>
        <end position="188"/>
    </location>
</feature>
<dbReference type="Proteomes" id="UP000295497">
    <property type="component" value="Chromosome"/>
</dbReference>
<accession>A0A4P2QLR4</accession>
<evidence type="ECO:0000313" key="3">
    <source>
        <dbReference type="EMBL" id="AUX30999.1"/>
    </source>
</evidence>
<evidence type="ECO:0000256" key="1">
    <source>
        <dbReference type="SAM" id="MobiDB-lite"/>
    </source>
</evidence>
<dbReference type="EMBL" id="CP012672">
    <property type="protein sequence ID" value="AUX30999.1"/>
    <property type="molecule type" value="Genomic_DNA"/>
</dbReference>
<dbReference type="SUPFAM" id="SSF51735">
    <property type="entry name" value="NAD(P)-binding Rossmann-fold domains"/>
    <property type="match status" value="1"/>
</dbReference>
<feature type="region of interest" description="Disordered" evidence="1">
    <location>
        <begin position="37"/>
        <end position="58"/>
    </location>
</feature>
<protein>
    <recommendedName>
        <fullName evidence="2">L-erythro-3,5-diaminohexanoate dehydrogenase N-terminal domain-containing protein</fullName>
    </recommendedName>
</protein>
<dbReference type="InterPro" id="IPR036291">
    <property type="entry name" value="NAD(P)-bd_dom_sf"/>
</dbReference>
<dbReference type="Gene3D" id="3.40.50.720">
    <property type="entry name" value="NAD(P)-binding Rossmann-like Domain"/>
    <property type="match status" value="1"/>
</dbReference>
<reference evidence="3 4" key="1">
    <citation type="submission" date="2015-09" db="EMBL/GenBank/DDBJ databases">
        <title>Sorangium comparison.</title>
        <authorList>
            <person name="Zaburannyi N."/>
            <person name="Bunk B."/>
            <person name="Overmann J."/>
            <person name="Mueller R."/>
        </authorList>
    </citation>
    <scope>NUCLEOTIDE SEQUENCE [LARGE SCALE GENOMIC DNA]</scope>
    <source>
        <strain evidence="3 4">So ce836</strain>
    </source>
</reference>
<gene>
    <name evidence="3" type="ORF">SOCE836_031160</name>
</gene>
<sequence>MWTAAARLIALAFGLGMLNGLGVSSEATQRTLAAGDPLGTHRVLDPPGALPQPAERLDADASRSFETEIVVEVQTLNIDAASFRQMEEAAGGSPEGVARLVVETVARRGKQHNPVTGSGGMLLGVVRRVGSLVEHRGVAVGDRIATLASLSLTPLSLRRIVAVRPASAQLDVEGTAIVFASAPLARMPTDMPERLALALLDVAGAAPQVARLAGPGDSVAVLGAGGKSGLLCAAEARRRVGPGGRVIGVETSAEFAADLRALGLCDHVAVADARDPIAVRDAVLPLTGGAGADLTLSCVNVPGVELSAIVATRDRGKAYFFAMSTSFTAAALGAEGIGKDVDLYIGNGYAHGHADHTLALVRERPALAALMASRYG</sequence>
<dbReference type="Pfam" id="PF26370">
    <property type="entry name" value="KDD_N"/>
    <property type="match status" value="1"/>
</dbReference>
<dbReference type="AlphaFoldDB" id="A0A4P2QLR4"/>
<organism evidence="3 4">
    <name type="scientific">Sorangium cellulosum</name>
    <name type="common">Polyangium cellulosum</name>
    <dbReference type="NCBI Taxonomy" id="56"/>
    <lineage>
        <taxon>Bacteria</taxon>
        <taxon>Pseudomonadati</taxon>
        <taxon>Myxococcota</taxon>
        <taxon>Polyangia</taxon>
        <taxon>Polyangiales</taxon>
        <taxon>Polyangiaceae</taxon>
        <taxon>Sorangium</taxon>
    </lineage>
</organism>